<comment type="subcellular location">
    <subcellularLocation>
        <location evidence="3">Host cell membrane</location>
        <topology evidence="3">Lipid-anchor</topology>
    </subcellularLocation>
    <subcellularLocation>
        <location evidence="1">Host cytoplasm</location>
        <location evidence="1">Host cytoskeleton</location>
    </subcellularLocation>
    <subcellularLocation>
        <location evidence="15">Host endoplasmic reticulum membrane</location>
        <topology evidence="15">Lipid-anchor</topology>
    </subcellularLocation>
    <subcellularLocation>
        <location evidence="2">Virion</location>
    </subcellularLocation>
</comment>
<keyword evidence="9" id="KW-1043">Host membrane</keyword>
<evidence type="ECO:0000313" key="19">
    <source>
        <dbReference type="EMBL" id="BAJ61826.1"/>
    </source>
</evidence>
<organismHost>
    <name type="scientific">Mus musculus</name>
    <name type="common">Mouse</name>
    <dbReference type="NCBI Taxonomy" id="10090"/>
</organismHost>
<dbReference type="GO" id="GO:0044167">
    <property type="term" value="C:host cell endoplasmic reticulum membrane"/>
    <property type="evidence" value="ECO:0007669"/>
    <property type="project" value="UniProtKB-SubCell"/>
</dbReference>
<protein>
    <recommendedName>
        <fullName evidence="5">Protein ORF3</fullName>
    </recommendedName>
</protein>
<organismHost>
    <name type="scientific">Cercopithecus hamlyni</name>
    <name type="common">Owl-faced monkey</name>
    <name type="synonym">Hamlyn's monkey</name>
    <dbReference type="NCBI Taxonomy" id="9536"/>
</organismHost>
<dbReference type="EMBL" id="AB602441">
    <property type="protein sequence ID" value="BAJ61826.1"/>
    <property type="molecule type" value="Genomic_RNA"/>
</dbReference>
<organismHost>
    <name type="scientific">Callithrix</name>
    <dbReference type="NCBI Taxonomy" id="9481"/>
</organismHost>
<evidence type="ECO:0000256" key="9">
    <source>
        <dbReference type="ARBA" id="ARBA00022870"/>
    </source>
</evidence>
<comment type="subunit">
    <text evidence="16">Forms homooligomers. Interacts with host SRC, HCK, FYN, PIK3R3 and GRB2 (via SH3 domain); binding does not activate the kinases. Interacts with host AMBP/bikunin and AMBP/alpha-1-microglobulin peptides. Interacts with host HPX/hemopexin. Interacts (when phosphorylated) with capsid protein ORF2. Interacts with host TSG101; this interaction plays a role in viral release from the host cell. Interacts with host SIRPA; this interaction down-regulates the phosphorylation of host IRF3.</text>
</comment>
<proteinExistence type="inferred from homology"/>
<keyword evidence="10" id="KW-1037">Host cytoskeleton</keyword>
<evidence type="ECO:0000256" key="11">
    <source>
        <dbReference type="ARBA" id="ARBA00023136"/>
    </source>
</evidence>
<keyword evidence="7" id="KW-0945">Host-virus interaction</keyword>
<comment type="similarity">
    <text evidence="4">Belongs to the hepevirus ORF3 protein family.</text>
</comment>
<dbReference type="Proteomes" id="UP000128820">
    <property type="component" value="Segment"/>
</dbReference>
<evidence type="ECO:0000256" key="12">
    <source>
        <dbReference type="ARBA" id="ARBA00023184"/>
    </source>
</evidence>
<evidence type="ECO:0000256" key="17">
    <source>
        <dbReference type="ARBA" id="ARBA00056415"/>
    </source>
</evidence>
<accession>E7FLJ5</accession>
<dbReference type="GO" id="GO:0044163">
    <property type="term" value="C:host cytoskeleton"/>
    <property type="evidence" value="ECO:0007669"/>
    <property type="project" value="UniProtKB-SubCell"/>
</dbReference>
<evidence type="ECO:0000256" key="3">
    <source>
        <dbReference type="ARBA" id="ARBA00004425"/>
    </source>
</evidence>
<evidence type="ECO:0000256" key="15">
    <source>
        <dbReference type="ARBA" id="ARBA00034477"/>
    </source>
</evidence>
<organismHost>
    <name type="scientific">Saimiri</name>
    <name type="common">squirrel monkeys</name>
    <dbReference type="NCBI Taxonomy" id="9520"/>
</organismHost>
<evidence type="ECO:0000256" key="5">
    <source>
        <dbReference type="ARBA" id="ARBA00021183"/>
    </source>
</evidence>
<evidence type="ECO:0000313" key="20">
    <source>
        <dbReference type="Proteomes" id="UP000128820"/>
    </source>
</evidence>
<dbReference type="Pfam" id="PF02444">
    <property type="entry name" value="HEV_ORF1"/>
    <property type="match status" value="1"/>
</dbReference>
<comment type="function">
    <text evidence="17">Small multifunctional phosphoprotein involved in virion morphogenesis, egress and counteracting host innate immunity. Plays critical roles in the final steps of viral release by interacting with host TSG101, a member of the vacuolar protein-sorting pathway and using other cellular host proteins involved in vesicle formation pathway. Also acts as a viroporin and forms ion conductive pores allowing viral particle release. Impairs the generation of type I interferon by down-regulating host TLR3 and TLR7 as well as their downstream signaling pathways. Down-regulates the phosphorylation of host IRF3 via the interaction with host SIRP-alpha, thereby inhibiting IFN-I expression. Interacts with host microtubules.</text>
</comment>
<evidence type="ECO:0000256" key="10">
    <source>
        <dbReference type="ARBA" id="ARBA00023111"/>
    </source>
</evidence>
<evidence type="ECO:0000256" key="6">
    <source>
        <dbReference type="ARBA" id="ARBA00022511"/>
    </source>
</evidence>
<keyword evidence="8" id="KW-0946">Virion</keyword>
<evidence type="ECO:0000256" key="16">
    <source>
        <dbReference type="ARBA" id="ARBA00046932"/>
    </source>
</evidence>
<evidence type="ECO:0000256" key="18">
    <source>
        <dbReference type="SAM" id="MobiDB-lite"/>
    </source>
</evidence>
<organismHost>
    <name type="scientific">Macaca</name>
    <name type="common">macaques</name>
    <dbReference type="NCBI Taxonomy" id="9539"/>
</organismHost>
<evidence type="ECO:0000256" key="1">
    <source>
        <dbReference type="ARBA" id="ARBA00004133"/>
    </source>
</evidence>
<reference evidence="19 20" key="1">
    <citation type="journal article" date="2011" name="J. Gen. Virol.">
        <title>Analysis of the full-length genome of a hepatitis E virus isolate obtained from a wild boar in Japan that is classifiable into a novel genotype.</title>
        <authorList>
            <person name="Takahashi M."/>
            <person name="Nishizawa T."/>
            <person name="Sato H."/>
            <person name="Sato Y."/>
            <person name="Jirintai"/>
            <person name="Nagashima S."/>
            <person name="Okamoto H."/>
        </authorList>
    </citation>
    <scope>NUCLEOTIDE SEQUENCE [LARGE SCALE GENOMIC DNA]</scope>
    <source>
        <strain evidence="19">WbJOY_06</strain>
    </source>
</reference>
<keyword evidence="14" id="KW-0449">Lipoprotein</keyword>
<organism evidence="19 20">
    <name type="scientific">Hepatitis E virus</name>
    <name type="common">HEV</name>
    <dbReference type="NCBI Taxonomy" id="1678143"/>
    <lineage>
        <taxon>Viruses</taxon>
        <taxon>Riboviria</taxon>
        <taxon>Orthornavirae</taxon>
        <taxon>Kitrinoviricota</taxon>
        <taxon>Alsuviricetes</taxon>
        <taxon>Hepelivirales</taxon>
        <taxon>Hepeviridae</taxon>
        <taxon>Orthohepevirinae</taxon>
        <taxon>Paslahepevirus</taxon>
    </lineage>
</organism>
<evidence type="ECO:0000256" key="2">
    <source>
        <dbReference type="ARBA" id="ARBA00004328"/>
    </source>
</evidence>
<dbReference type="InterPro" id="IPR003384">
    <property type="entry name" value="HEV_Orf2"/>
</dbReference>
<keyword evidence="6" id="KW-1032">Host cell membrane</keyword>
<name>E7FLJ5_HEV</name>
<dbReference type="GO" id="GO:0020002">
    <property type="term" value="C:host cell plasma membrane"/>
    <property type="evidence" value="ECO:0007669"/>
    <property type="project" value="UniProtKB-SubCell"/>
</dbReference>
<keyword evidence="11" id="KW-0472">Membrane</keyword>
<evidence type="ECO:0000256" key="8">
    <source>
        <dbReference type="ARBA" id="ARBA00022844"/>
    </source>
</evidence>
<evidence type="ECO:0000256" key="7">
    <source>
        <dbReference type="ARBA" id="ARBA00022581"/>
    </source>
</evidence>
<sequence length="112" mass="11487">MPPCVLGLYCCCSSCFCLCCPRHRPVSRLAAVAGGGAAVPEVVSGVTGLTLSPSPSPIFTQPTPLHPMFPLPPGLEPAHGRQPVHSAPPGATSPSAPPPLHVVDLPQLGLRR</sequence>
<evidence type="ECO:0000256" key="14">
    <source>
        <dbReference type="ARBA" id="ARBA00023288"/>
    </source>
</evidence>
<keyword evidence="12" id="KW-1038">Host endoplasmic reticulum</keyword>
<organismHost>
    <name type="scientific">Chlorocebus aethiops</name>
    <name type="common">Green monkey</name>
    <name type="synonym">Cercopithecus aethiops</name>
    <dbReference type="NCBI Taxonomy" id="9534"/>
</organismHost>
<organismHost>
    <name type="scientific">Bandicota bengalensis</name>
    <name type="common">lesser bandicoot rat</name>
    <dbReference type="NCBI Taxonomy" id="69079"/>
</organismHost>
<organismHost>
    <name type="scientific">Homo sapiens</name>
    <name type="common">Human</name>
    <dbReference type="NCBI Taxonomy" id="9606"/>
</organismHost>
<feature type="region of interest" description="Disordered" evidence="18">
    <location>
        <begin position="69"/>
        <end position="112"/>
    </location>
</feature>
<keyword evidence="13" id="KW-1035">Host cytoplasm</keyword>
<dbReference type="GO" id="GO:0044423">
    <property type="term" value="C:virion component"/>
    <property type="evidence" value="ECO:0007669"/>
    <property type="project" value="UniProtKB-KW"/>
</dbReference>
<evidence type="ECO:0000256" key="13">
    <source>
        <dbReference type="ARBA" id="ARBA00023200"/>
    </source>
</evidence>
<organismHost>
    <name type="scientific">Pan troglodytes</name>
    <name type="common">Chimpanzee</name>
    <dbReference type="NCBI Taxonomy" id="9598"/>
</organismHost>
<organismHost>
    <name type="scientific">Sus scrofa</name>
    <name type="common">Pig</name>
    <dbReference type="NCBI Taxonomy" id="9823"/>
</organismHost>
<organismHost>
    <name type="scientific">Gallus gallus</name>
    <name type="common">Chicken</name>
    <dbReference type="NCBI Taxonomy" id="9031"/>
</organismHost>
<evidence type="ECO:0000256" key="4">
    <source>
        <dbReference type="ARBA" id="ARBA00006619"/>
    </source>
</evidence>